<keyword evidence="1" id="KW-0489">Methyltransferase</keyword>
<keyword evidence="2" id="KW-0808">Transferase</keyword>
<dbReference type="OMA" id="VYDFSWV"/>
<feature type="region of interest" description="Disordered" evidence="5">
    <location>
        <begin position="1"/>
        <end position="52"/>
    </location>
</feature>
<evidence type="ECO:0000259" key="6">
    <source>
        <dbReference type="Pfam" id="PF00891"/>
    </source>
</evidence>
<dbReference type="InterPro" id="IPR036388">
    <property type="entry name" value="WH-like_DNA-bd_sf"/>
</dbReference>
<dbReference type="AlphaFoldDB" id="G0S478"/>
<evidence type="ECO:0000313" key="9">
    <source>
        <dbReference type="Proteomes" id="UP000008066"/>
    </source>
</evidence>
<keyword evidence="9" id="KW-1185">Reference proteome</keyword>
<feature type="coiled-coil region" evidence="4">
    <location>
        <begin position="316"/>
        <end position="343"/>
    </location>
</feature>
<keyword evidence="4" id="KW-0175">Coiled coil</keyword>
<dbReference type="InterPro" id="IPR036390">
    <property type="entry name" value="WH_DNA-bd_sf"/>
</dbReference>
<dbReference type="KEGG" id="cthr:CTHT_0031010"/>
<reference evidence="8 9" key="1">
    <citation type="journal article" date="2011" name="Cell">
        <title>Insight into structure and assembly of the nuclear pore complex by utilizing the genome of a eukaryotic thermophile.</title>
        <authorList>
            <person name="Amlacher S."/>
            <person name="Sarges P."/>
            <person name="Flemming D."/>
            <person name="van Noort V."/>
            <person name="Kunze R."/>
            <person name="Devos D.P."/>
            <person name="Arumugam M."/>
            <person name="Bork P."/>
            <person name="Hurt E."/>
        </authorList>
    </citation>
    <scope>NUCLEOTIDE SEQUENCE [LARGE SCALE GENOMIC DNA]</scope>
    <source>
        <strain evidence="9">DSM 1495 / CBS 144.50 / IMI 039719</strain>
    </source>
</reference>
<gene>
    <name evidence="8" type="ORF">CTHT_0031010</name>
</gene>
<dbReference type="Pfam" id="PF08100">
    <property type="entry name" value="Dimerisation"/>
    <property type="match status" value="1"/>
</dbReference>
<feature type="region of interest" description="Disordered" evidence="5">
    <location>
        <begin position="406"/>
        <end position="425"/>
    </location>
</feature>
<dbReference type="Gene3D" id="1.10.10.10">
    <property type="entry name" value="Winged helix-like DNA-binding domain superfamily/Winged helix DNA-binding domain"/>
    <property type="match status" value="1"/>
</dbReference>
<protein>
    <submittedName>
        <fullName evidence="8">Uncharacterized protein</fullName>
    </submittedName>
</protein>
<dbReference type="RefSeq" id="XP_006693548.1">
    <property type="nucleotide sequence ID" value="XM_006693485.1"/>
</dbReference>
<evidence type="ECO:0000313" key="8">
    <source>
        <dbReference type="EMBL" id="EGS21252.1"/>
    </source>
</evidence>
<evidence type="ECO:0000256" key="5">
    <source>
        <dbReference type="SAM" id="MobiDB-lite"/>
    </source>
</evidence>
<name>G0S478_CHATD</name>
<dbReference type="Gene3D" id="3.40.50.150">
    <property type="entry name" value="Vaccinia Virus protein VP39"/>
    <property type="match status" value="1"/>
</dbReference>
<sequence length="485" mass="52732">MATTGAALTLPLNRAATDPQTLGDMDALQPQPKSTHANGKPSKVPETAATKHHHDHLNILAEEITTNLPLIPLDEGARVKVTTSALELASLVRPPVDLIMGLFCSMSIVSAVRLFLHWGAFEAIPAGEGEKISYSDLGRRVGAEEGLLVRIANMLTAASILTHHPGVTGISPPSVSHTPFSRLLLPNQPLRAMFSVLYTNIIHVSTILPEYFDLYGRREPQGLGHIPISFLEGHPEDDYFSLLSRDEKRMQEFMLAMGIGTRRVPVVGVYDMERVLGLVRDRAAGEKGSGIVWVDVGGGDGHTVKEFLGVYGERGLKAEECVVQDLEMVVKAAKKKVEKEGDEELMRVKWVVMDFMKEAPVEGALVYYLRHILRDYSDPVAVTILRNVARALTNPDGRVLIAEQINPDPLAPTDPSSGSPATGNKPPIPLYAAFKDYAMLSIGGKERSLAQFEAVADAAGLKISAVFQDKATPHGVIELVLKDRL</sequence>
<dbReference type="GO" id="GO:0032259">
    <property type="term" value="P:methylation"/>
    <property type="evidence" value="ECO:0007669"/>
    <property type="project" value="UniProtKB-KW"/>
</dbReference>
<dbReference type="GO" id="GO:0008171">
    <property type="term" value="F:O-methyltransferase activity"/>
    <property type="evidence" value="ECO:0007669"/>
    <property type="project" value="InterPro"/>
</dbReference>
<dbReference type="HOGENOM" id="CLU_005533_5_2_1"/>
<feature type="domain" description="O-methyltransferase C-terminal" evidence="6">
    <location>
        <begin position="294"/>
        <end position="461"/>
    </location>
</feature>
<dbReference type="SUPFAM" id="SSF46785">
    <property type="entry name" value="Winged helix' DNA-binding domain"/>
    <property type="match status" value="1"/>
</dbReference>
<organism evidence="9">
    <name type="scientific">Chaetomium thermophilum (strain DSM 1495 / CBS 144.50 / IMI 039719)</name>
    <name type="common">Thermochaetoides thermophila</name>
    <dbReference type="NCBI Taxonomy" id="759272"/>
    <lineage>
        <taxon>Eukaryota</taxon>
        <taxon>Fungi</taxon>
        <taxon>Dikarya</taxon>
        <taxon>Ascomycota</taxon>
        <taxon>Pezizomycotina</taxon>
        <taxon>Sordariomycetes</taxon>
        <taxon>Sordariomycetidae</taxon>
        <taxon>Sordariales</taxon>
        <taxon>Chaetomiaceae</taxon>
        <taxon>Thermochaetoides</taxon>
    </lineage>
</organism>
<proteinExistence type="predicted"/>
<dbReference type="PROSITE" id="PS51683">
    <property type="entry name" value="SAM_OMT_II"/>
    <property type="match status" value="1"/>
</dbReference>
<dbReference type="Proteomes" id="UP000008066">
    <property type="component" value="Unassembled WGS sequence"/>
</dbReference>
<evidence type="ECO:0000256" key="1">
    <source>
        <dbReference type="ARBA" id="ARBA00022603"/>
    </source>
</evidence>
<accession>G0S478</accession>
<dbReference type="OrthoDB" id="1535081at2759"/>
<dbReference type="Pfam" id="PF00891">
    <property type="entry name" value="Methyltransf_2"/>
    <property type="match status" value="1"/>
</dbReference>
<dbReference type="InterPro" id="IPR001077">
    <property type="entry name" value="COMT_C"/>
</dbReference>
<feature type="domain" description="O-methyltransferase dimerisation" evidence="7">
    <location>
        <begin position="97"/>
        <end position="186"/>
    </location>
</feature>
<dbReference type="GeneID" id="18257139"/>
<dbReference type="SUPFAM" id="SSF53335">
    <property type="entry name" value="S-adenosyl-L-methionine-dependent methyltransferases"/>
    <property type="match status" value="1"/>
</dbReference>
<keyword evidence="3" id="KW-0949">S-adenosyl-L-methionine</keyword>
<dbReference type="InterPro" id="IPR012967">
    <property type="entry name" value="COMT_dimerisation"/>
</dbReference>
<evidence type="ECO:0000259" key="7">
    <source>
        <dbReference type="Pfam" id="PF08100"/>
    </source>
</evidence>
<dbReference type="InterPro" id="IPR016461">
    <property type="entry name" value="COMT-like"/>
</dbReference>
<dbReference type="PANTHER" id="PTHR43712:SF16">
    <property type="entry name" value="O-METHYLTRANSFERASE ELCB"/>
    <property type="match status" value="1"/>
</dbReference>
<dbReference type="eggNOG" id="KOG3178">
    <property type="taxonomic scope" value="Eukaryota"/>
</dbReference>
<evidence type="ECO:0000256" key="3">
    <source>
        <dbReference type="ARBA" id="ARBA00022691"/>
    </source>
</evidence>
<dbReference type="InterPro" id="IPR029063">
    <property type="entry name" value="SAM-dependent_MTases_sf"/>
</dbReference>
<evidence type="ECO:0000256" key="4">
    <source>
        <dbReference type="SAM" id="Coils"/>
    </source>
</evidence>
<dbReference type="EMBL" id="GL988041">
    <property type="protein sequence ID" value="EGS21252.1"/>
    <property type="molecule type" value="Genomic_DNA"/>
</dbReference>
<evidence type="ECO:0000256" key="2">
    <source>
        <dbReference type="ARBA" id="ARBA00022679"/>
    </source>
</evidence>
<dbReference type="PANTHER" id="PTHR43712">
    <property type="entry name" value="PUTATIVE (AFU_ORTHOLOGUE AFUA_4G14580)-RELATED"/>
    <property type="match status" value="1"/>
</dbReference>